<gene>
    <name evidence="12" type="primary">galE</name>
    <name evidence="12" type="ORF">F9B85_11425</name>
</gene>
<dbReference type="EMBL" id="WBXO01000010">
    <property type="protein sequence ID" value="KAB2951638.1"/>
    <property type="molecule type" value="Genomic_DNA"/>
</dbReference>
<proteinExistence type="inferred from homology"/>
<comment type="subunit">
    <text evidence="10">Homodimer.</text>
</comment>
<sequence length="325" mass="35660">MTTLITGGAGYIGSHTALALRDAGKPVVILDDISTGFRQLLPEGIPFVEGDIGDSQLLQDLFQRYEIKSVMHFAARSLVGQSMKEPGTYFLANSAKTATLIQAMVQNNVGHFILSSTAAVYGEPTAIPIDENHVLQPTNPYGLSKKIIEDMLPWFEKAHGLKWISLRYFNAAGADPQGRSGEIHDPETHLIPNILKVALEEKEALQVFGNDYPTPDGTCIRDYVHVTDLAKAHMQALDFLLHSAREEKASGTINLGSGSGYSVLEVIETARRITGHPIPVQWCPRRPGDPAILVASNKKAKEKLNWNPKHTNLESIIQTAWDYLG</sequence>
<dbReference type="Pfam" id="PF16363">
    <property type="entry name" value="GDP_Man_Dehyd"/>
    <property type="match status" value="1"/>
</dbReference>
<dbReference type="PANTHER" id="PTHR43725">
    <property type="entry name" value="UDP-GLUCOSE 4-EPIMERASE"/>
    <property type="match status" value="1"/>
</dbReference>
<keyword evidence="13" id="KW-1185">Reference proteome</keyword>
<evidence type="ECO:0000256" key="10">
    <source>
        <dbReference type="RuleBase" id="RU366046"/>
    </source>
</evidence>
<dbReference type="GO" id="GO:0003978">
    <property type="term" value="F:UDP-glucose 4-epimerase activity"/>
    <property type="evidence" value="ECO:0007669"/>
    <property type="project" value="UniProtKB-UniRule"/>
</dbReference>
<evidence type="ECO:0000256" key="1">
    <source>
        <dbReference type="ARBA" id="ARBA00000083"/>
    </source>
</evidence>
<evidence type="ECO:0000256" key="9">
    <source>
        <dbReference type="ARBA" id="ARBA00023277"/>
    </source>
</evidence>
<dbReference type="RefSeq" id="WP_151621034.1">
    <property type="nucleotide sequence ID" value="NZ_WBXO01000010.1"/>
</dbReference>
<dbReference type="AlphaFoldDB" id="A0A6I0EUX9"/>
<keyword evidence="6 10" id="KW-0520">NAD</keyword>
<dbReference type="InterPro" id="IPR005886">
    <property type="entry name" value="UDP_G4E"/>
</dbReference>
<dbReference type="InterPro" id="IPR036291">
    <property type="entry name" value="NAD(P)-bd_dom_sf"/>
</dbReference>
<keyword evidence="9 10" id="KW-0119">Carbohydrate metabolism</keyword>
<dbReference type="GO" id="GO:0033499">
    <property type="term" value="P:galactose catabolic process via UDP-galactose, Leloir pathway"/>
    <property type="evidence" value="ECO:0007669"/>
    <property type="project" value="TreeGrafter"/>
</dbReference>
<evidence type="ECO:0000256" key="5">
    <source>
        <dbReference type="ARBA" id="ARBA00018569"/>
    </source>
</evidence>
<dbReference type="Proteomes" id="UP000468766">
    <property type="component" value="Unassembled WGS sequence"/>
</dbReference>
<comment type="similarity">
    <text evidence="3 10">Belongs to the NAD(P)-dependent epimerase/dehydratase family.</text>
</comment>
<dbReference type="InterPro" id="IPR016040">
    <property type="entry name" value="NAD(P)-bd_dom"/>
</dbReference>
<comment type="pathway">
    <text evidence="10">Carbohydrate metabolism; galactose metabolism.</text>
</comment>
<dbReference type="CDD" id="cd05247">
    <property type="entry name" value="UDP_G4E_1_SDR_e"/>
    <property type="match status" value="1"/>
</dbReference>
<dbReference type="SUPFAM" id="SSF51735">
    <property type="entry name" value="NAD(P)-binding Rossmann-fold domains"/>
    <property type="match status" value="1"/>
</dbReference>
<comment type="catalytic activity">
    <reaction evidence="1 10">
        <text>UDP-alpha-D-glucose = UDP-alpha-D-galactose</text>
        <dbReference type="Rhea" id="RHEA:22168"/>
        <dbReference type="ChEBI" id="CHEBI:58885"/>
        <dbReference type="ChEBI" id="CHEBI:66914"/>
        <dbReference type="EC" id="5.1.3.2"/>
    </reaction>
</comment>
<evidence type="ECO:0000259" key="11">
    <source>
        <dbReference type="Pfam" id="PF16363"/>
    </source>
</evidence>
<keyword evidence="7" id="KW-0299">Galactose metabolism</keyword>
<evidence type="ECO:0000256" key="4">
    <source>
        <dbReference type="ARBA" id="ARBA00013189"/>
    </source>
</evidence>
<comment type="cofactor">
    <cofactor evidence="2 10">
        <name>NAD(+)</name>
        <dbReference type="ChEBI" id="CHEBI:57540"/>
    </cofactor>
</comment>
<evidence type="ECO:0000256" key="8">
    <source>
        <dbReference type="ARBA" id="ARBA00023235"/>
    </source>
</evidence>
<dbReference type="EC" id="5.1.3.2" evidence="4 10"/>
<dbReference type="Gene3D" id="3.90.25.10">
    <property type="entry name" value="UDP-galactose 4-epimerase, domain 1"/>
    <property type="match status" value="1"/>
</dbReference>
<evidence type="ECO:0000313" key="13">
    <source>
        <dbReference type="Proteomes" id="UP000468766"/>
    </source>
</evidence>
<keyword evidence="8 10" id="KW-0413">Isomerase</keyword>
<dbReference type="PANTHER" id="PTHR43725:SF53">
    <property type="entry name" value="UDP-ARABINOSE 4-EPIMERASE 1"/>
    <property type="match status" value="1"/>
</dbReference>
<comment type="caution">
    <text evidence="12">The sequence shown here is derived from an EMBL/GenBank/DDBJ whole genome shotgun (WGS) entry which is preliminary data.</text>
</comment>
<evidence type="ECO:0000256" key="2">
    <source>
        <dbReference type="ARBA" id="ARBA00001911"/>
    </source>
</evidence>
<dbReference type="NCBIfam" id="TIGR01179">
    <property type="entry name" value="galE"/>
    <property type="match status" value="1"/>
</dbReference>
<reference evidence="12 13" key="1">
    <citation type="submission" date="2019-10" db="EMBL/GenBank/DDBJ databases">
        <title>Whole-genome sequence of the extremophile Heliorestis acidaminivorans DSM 24790.</title>
        <authorList>
            <person name="Kyndt J.A."/>
            <person name="Meyer T.E."/>
        </authorList>
    </citation>
    <scope>NUCLEOTIDE SEQUENCE [LARGE SCALE GENOMIC DNA]</scope>
    <source>
        <strain evidence="12 13">DSM 24790</strain>
    </source>
</reference>
<dbReference type="Gene3D" id="3.40.50.720">
    <property type="entry name" value="NAD(P)-binding Rossmann-like Domain"/>
    <property type="match status" value="1"/>
</dbReference>
<evidence type="ECO:0000313" key="12">
    <source>
        <dbReference type="EMBL" id="KAB2951638.1"/>
    </source>
</evidence>
<feature type="domain" description="NAD(P)-binding" evidence="11">
    <location>
        <begin position="4"/>
        <end position="317"/>
    </location>
</feature>
<protein>
    <recommendedName>
        <fullName evidence="5 10">UDP-glucose 4-epimerase</fullName>
        <ecNumber evidence="4 10">5.1.3.2</ecNumber>
    </recommendedName>
</protein>
<dbReference type="UniPathway" id="UPA00214"/>
<name>A0A6I0EUX9_9FIRM</name>
<accession>A0A6I0EUX9</accession>
<organism evidence="12 13">
    <name type="scientific">Heliorestis acidaminivorans</name>
    <dbReference type="NCBI Taxonomy" id="553427"/>
    <lineage>
        <taxon>Bacteria</taxon>
        <taxon>Bacillati</taxon>
        <taxon>Bacillota</taxon>
        <taxon>Clostridia</taxon>
        <taxon>Eubacteriales</taxon>
        <taxon>Heliobacteriaceae</taxon>
        <taxon>Heliorestis</taxon>
    </lineage>
</organism>
<dbReference type="OrthoDB" id="9811743at2"/>
<evidence type="ECO:0000256" key="3">
    <source>
        <dbReference type="ARBA" id="ARBA00007637"/>
    </source>
</evidence>
<evidence type="ECO:0000256" key="6">
    <source>
        <dbReference type="ARBA" id="ARBA00023027"/>
    </source>
</evidence>
<evidence type="ECO:0000256" key="7">
    <source>
        <dbReference type="ARBA" id="ARBA00023144"/>
    </source>
</evidence>